<dbReference type="OrthoDB" id="401182at2"/>
<keyword evidence="5 8" id="KW-0812">Transmembrane</keyword>
<dbReference type="Proteomes" id="UP000273977">
    <property type="component" value="Unassembled WGS sequence"/>
</dbReference>
<keyword evidence="6 8" id="KW-1133">Transmembrane helix</keyword>
<dbReference type="Gene3D" id="1.20.1530.20">
    <property type="match status" value="1"/>
</dbReference>
<dbReference type="AlphaFoldDB" id="A0A3N4GXQ5"/>
<comment type="similarity">
    <text evidence="2">Belongs to the auxin efflux carrier (TC 2.A.69) family.</text>
</comment>
<evidence type="ECO:0000256" key="6">
    <source>
        <dbReference type="ARBA" id="ARBA00022989"/>
    </source>
</evidence>
<feature type="transmembrane region" description="Helical" evidence="8">
    <location>
        <begin position="226"/>
        <end position="245"/>
    </location>
</feature>
<evidence type="ECO:0000256" key="3">
    <source>
        <dbReference type="ARBA" id="ARBA00022448"/>
    </source>
</evidence>
<feature type="transmembrane region" description="Helical" evidence="8">
    <location>
        <begin position="252"/>
        <end position="275"/>
    </location>
</feature>
<keyword evidence="7 8" id="KW-0472">Membrane</keyword>
<evidence type="ECO:0000256" key="7">
    <source>
        <dbReference type="ARBA" id="ARBA00023136"/>
    </source>
</evidence>
<accession>A0A3N4GXQ5</accession>
<keyword evidence="4" id="KW-1003">Cell membrane</keyword>
<dbReference type="EMBL" id="RKMG01000001">
    <property type="protein sequence ID" value="RPA65506.1"/>
    <property type="molecule type" value="Genomic_DNA"/>
</dbReference>
<sequence length="309" mass="33931">MTSVTQMMILVIIMFLGHLTERKHIFSDHIQNDLSQMITVVTSPALILSTINASGELGTKSDALEFLVIASLTWIIFIIASFFVPRIIVVQRATEGTVQFLTVFQNNGFMGLPLILALYGTGAMFYASLINIPSNLFVYTFGVWVMGRHSEHNIDFVQLTKRLFLSPGFLAGLASLICFLMDWRLPSLIAETTTVIGGATTPLAMMVIGMAIAHSNIRQAFSNAKLYALMFIKMIALPIIIFLLFRNFIDNAIILSTLIVIIATPGPAVATPYALLYGGDVQFSTNYVFLSTLVSVVTIPLLINLLGLQ</sequence>
<feature type="transmembrane region" description="Helical" evidence="8">
    <location>
        <begin position="66"/>
        <end position="88"/>
    </location>
</feature>
<dbReference type="Pfam" id="PF03547">
    <property type="entry name" value="Mem_trans"/>
    <property type="match status" value="1"/>
</dbReference>
<feature type="transmembrane region" description="Helical" evidence="8">
    <location>
        <begin position="287"/>
        <end position="308"/>
    </location>
</feature>
<keyword evidence="3" id="KW-0813">Transport</keyword>
<dbReference type="PANTHER" id="PTHR36838:SF1">
    <property type="entry name" value="SLR1864 PROTEIN"/>
    <property type="match status" value="1"/>
</dbReference>
<evidence type="ECO:0000313" key="9">
    <source>
        <dbReference type="EMBL" id="RPA65506.1"/>
    </source>
</evidence>
<feature type="transmembrane region" description="Helical" evidence="8">
    <location>
        <begin position="109"/>
        <end position="129"/>
    </location>
</feature>
<comment type="subcellular location">
    <subcellularLocation>
        <location evidence="1">Cell membrane</location>
        <topology evidence="1">Multi-pass membrane protein</topology>
    </subcellularLocation>
</comment>
<comment type="caution">
    <text evidence="9">The sequence shown here is derived from an EMBL/GenBank/DDBJ whole genome shotgun (WGS) entry which is preliminary data.</text>
</comment>
<reference evidence="9 10" key="1">
    <citation type="submission" date="2018-11" db="EMBL/GenBank/DDBJ databases">
        <title>Aerococcus sp. SJQ22, whole genome shotgun sequence.</title>
        <authorList>
            <person name="Sun L."/>
            <person name="Gao X."/>
            <person name="Chen W."/>
            <person name="Huang K."/>
        </authorList>
    </citation>
    <scope>NUCLEOTIDE SEQUENCE [LARGE SCALE GENOMIC DNA]</scope>
    <source>
        <strain evidence="9 10">SJQ22</strain>
    </source>
</reference>
<evidence type="ECO:0000313" key="10">
    <source>
        <dbReference type="Proteomes" id="UP000273977"/>
    </source>
</evidence>
<evidence type="ECO:0000256" key="1">
    <source>
        <dbReference type="ARBA" id="ARBA00004651"/>
    </source>
</evidence>
<evidence type="ECO:0000256" key="5">
    <source>
        <dbReference type="ARBA" id="ARBA00022692"/>
    </source>
</evidence>
<dbReference type="InterPro" id="IPR004776">
    <property type="entry name" value="Mem_transp_PIN-like"/>
</dbReference>
<evidence type="ECO:0000256" key="2">
    <source>
        <dbReference type="ARBA" id="ARBA00010145"/>
    </source>
</evidence>
<dbReference type="RefSeq" id="WP_094518150.1">
    <property type="nucleotide sequence ID" value="NZ_RKMG01000001.1"/>
</dbReference>
<dbReference type="GO" id="GO:0055085">
    <property type="term" value="P:transmembrane transport"/>
    <property type="evidence" value="ECO:0007669"/>
    <property type="project" value="InterPro"/>
</dbReference>
<protein>
    <submittedName>
        <fullName evidence="9">AEC family transporter</fullName>
    </submittedName>
</protein>
<dbReference type="PANTHER" id="PTHR36838">
    <property type="entry name" value="AUXIN EFFLUX CARRIER FAMILY PROTEIN"/>
    <property type="match status" value="1"/>
</dbReference>
<dbReference type="InterPro" id="IPR038770">
    <property type="entry name" value="Na+/solute_symporter_sf"/>
</dbReference>
<organism evidence="9 10">
    <name type="scientific">Aerococcus agrisoli</name>
    <dbReference type="NCBI Taxonomy" id="2487350"/>
    <lineage>
        <taxon>Bacteria</taxon>
        <taxon>Bacillati</taxon>
        <taxon>Bacillota</taxon>
        <taxon>Bacilli</taxon>
        <taxon>Lactobacillales</taxon>
        <taxon>Aerococcaceae</taxon>
        <taxon>Aerococcus</taxon>
    </lineage>
</organism>
<name>A0A3N4GXQ5_9LACT</name>
<gene>
    <name evidence="9" type="ORF">EF384_00435</name>
</gene>
<evidence type="ECO:0000256" key="4">
    <source>
        <dbReference type="ARBA" id="ARBA00022475"/>
    </source>
</evidence>
<keyword evidence="10" id="KW-1185">Reference proteome</keyword>
<evidence type="ECO:0000256" key="8">
    <source>
        <dbReference type="SAM" id="Phobius"/>
    </source>
</evidence>
<dbReference type="GO" id="GO:0005886">
    <property type="term" value="C:plasma membrane"/>
    <property type="evidence" value="ECO:0007669"/>
    <property type="project" value="UniProtKB-SubCell"/>
</dbReference>
<proteinExistence type="inferred from homology"/>
<feature type="transmembrane region" description="Helical" evidence="8">
    <location>
        <begin position="195"/>
        <end position="214"/>
    </location>
</feature>
<feature type="transmembrane region" description="Helical" evidence="8">
    <location>
        <begin position="163"/>
        <end position="183"/>
    </location>
</feature>